<comment type="caution">
    <text evidence="1">The sequence shown here is derived from an EMBL/GenBank/DDBJ whole genome shotgun (WGS) entry which is preliminary data.</text>
</comment>
<evidence type="ECO:0000313" key="2">
    <source>
        <dbReference type="Proteomes" id="UP000660454"/>
    </source>
</evidence>
<name>A0ABQ4GIK7_9ACTN</name>
<evidence type="ECO:0000313" key="1">
    <source>
        <dbReference type="EMBL" id="GIH61239.1"/>
    </source>
</evidence>
<proteinExistence type="predicted"/>
<dbReference type="EMBL" id="BOOF01000009">
    <property type="protein sequence ID" value="GIH61239.1"/>
    <property type="molecule type" value="Genomic_DNA"/>
</dbReference>
<organism evidence="1 2">
    <name type="scientific">Microbispora siamensis</name>
    <dbReference type="NCBI Taxonomy" id="564413"/>
    <lineage>
        <taxon>Bacteria</taxon>
        <taxon>Bacillati</taxon>
        <taxon>Actinomycetota</taxon>
        <taxon>Actinomycetes</taxon>
        <taxon>Streptosporangiales</taxon>
        <taxon>Streptosporangiaceae</taxon>
        <taxon>Microbispora</taxon>
    </lineage>
</organism>
<accession>A0ABQ4GIK7</accession>
<reference evidence="1 2" key="1">
    <citation type="submission" date="2021-01" db="EMBL/GenBank/DDBJ databases">
        <title>Whole genome shotgun sequence of Microbispora siamensis NBRC 104113.</title>
        <authorList>
            <person name="Komaki H."/>
            <person name="Tamura T."/>
        </authorList>
    </citation>
    <scope>NUCLEOTIDE SEQUENCE [LARGE SCALE GENOMIC DNA]</scope>
    <source>
        <strain evidence="1 2">NBRC 104113</strain>
    </source>
</reference>
<protein>
    <recommendedName>
        <fullName evidence="3">Secreted protein</fullName>
    </recommendedName>
</protein>
<gene>
    <name evidence="1" type="ORF">Msi02_20560</name>
</gene>
<keyword evidence="2" id="KW-1185">Reference proteome</keyword>
<sequence length="80" mass="8784">MARSNGSGRSFMVSTTTSTVAFGLVILSRLPDGLGMWLSERDLVMRRSRRVHPATLVVVTCVFRRIGDARACPARHVEAP</sequence>
<evidence type="ECO:0008006" key="3">
    <source>
        <dbReference type="Google" id="ProtNLM"/>
    </source>
</evidence>
<dbReference type="Proteomes" id="UP000660454">
    <property type="component" value="Unassembled WGS sequence"/>
</dbReference>